<proteinExistence type="inferred from homology"/>
<dbReference type="Gene3D" id="3.40.50.300">
    <property type="entry name" value="P-loop containing nucleotide triphosphate hydrolases"/>
    <property type="match status" value="2"/>
</dbReference>
<dbReference type="InterPro" id="IPR050168">
    <property type="entry name" value="AAA_ATPase_domain"/>
</dbReference>
<evidence type="ECO:0000313" key="5">
    <source>
        <dbReference type="Proteomes" id="UP000515146"/>
    </source>
</evidence>
<keyword evidence="2 3" id="KW-0067">ATP-binding</keyword>
<dbReference type="SMART" id="SM00382">
    <property type="entry name" value="AAA"/>
    <property type="match status" value="1"/>
</dbReference>
<dbReference type="Pfam" id="PF00004">
    <property type="entry name" value="AAA"/>
    <property type="match status" value="2"/>
</dbReference>
<comment type="similarity">
    <text evidence="3">Belongs to the AAA ATPase family.</text>
</comment>
<dbReference type="PANTHER" id="PTHR23077">
    <property type="entry name" value="AAA-FAMILY ATPASE"/>
    <property type="match status" value="1"/>
</dbReference>
<evidence type="ECO:0000313" key="6">
    <source>
        <dbReference type="RefSeq" id="XP_027202192.1"/>
    </source>
</evidence>
<dbReference type="InterPro" id="IPR027417">
    <property type="entry name" value="P-loop_NTPase"/>
</dbReference>
<dbReference type="GO" id="GO:0016887">
    <property type="term" value="F:ATP hydrolysis activity"/>
    <property type="evidence" value="ECO:0007669"/>
    <property type="project" value="InterPro"/>
</dbReference>
<accession>A0A6P6Y9Y7</accession>
<evidence type="ECO:0000256" key="3">
    <source>
        <dbReference type="RuleBase" id="RU003651"/>
    </source>
</evidence>
<protein>
    <submittedName>
        <fullName evidence="6">Cell division control protein 48 homolog A-like</fullName>
    </submittedName>
</protein>
<evidence type="ECO:0000259" key="4">
    <source>
        <dbReference type="SMART" id="SM00382"/>
    </source>
</evidence>
<organism evidence="5 6">
    <name type="scientific">Dermatophagoides pteronyssinus</name>
    <name type="common">European house dust mite</name>
    <dbReference type="NCBI Taxonomy" id="6956"/>
    <lineage>
        <taxon>Eukaryota</taxon>
        <taxon>Metazoa</taxon>
        <taxon>Ecdysozoa</taxon>
        <taxon>Arthropoda</taxon>
        <taxon>Chelicerata</taxon>
        <taxon>Arachnida</taxon>
        <taxon>Acari</taxon>
        <taxon>Acariformes</taxon>
        <taxon>Sarcoptiformes</taxon>
        <taxon>Astigmata</taxon>
        <taxon>Psoroptidia</taxon>
        <taxon>Analgoidea</taxon>
        <taxon>Pyroglyphidae</taxon>
        <taxon>Dermatophagoidinae</taxon>
        <taxon>Dermatophagoides</taxon>
    </lineage>
</organism>
<dbReference type="KEGG" id="dpte:113796152"/>
<dbReference type="FunFam" id="3.40.50.300:FF:000661">
    <property type="entry name" value="calmodulin-interacting protein 111 isoform X1"/>
    <property type="match status" value="1"/>
</dbReference>
<dbReference type="GO" id="GO:0005524">
    <property type="term" value="F:ATP binding"/>
    <property type="evidence" value="ECO:0007669"/>
    <property type="project" value="UniProtKB-KW"/>
</dbReference>
<dbReference type="PANTHER" id="PTHR23077:SF27">
    <property type="entry name" value="ATPASE FAMILY GENE 2 PROTEIN HOMOLOG A"/>
    <property type="match status" value="1"/>
</dbReference>
<evidence type="ECO:0000256" key="2">
    <source>
        <dbReference type="ARBA" id="ARBA00022840"/>
    </source>
</evidence>
<dbReference type="InterPro" id="IPR003593">
    <property type="entry name" value="AAA+_ATPase"/>
</dbReference>
<evidence type="ECO:0000256" key="1">
    <source>
        <dbReference type="ARBA" id="ARBA00022741"/>
    </source>
</evidence>
<dbReference type="InterPro" id="IPR003959">
    <property type="entry name" value="ATPase_AAA_core"/>
</dbReference>
<reference evidence="6" key="1">
    <citation type="submission" date="2025-08" db="UniProtKB">
        <authorList>
            <consortium name="RefSeq"/>
        </authorList>
    </citation>
    <scope>IDENTIFICATION</scope>
    <source>
        <strain evidence="6">Airmid</strain>
    </source>
</reference>
<dbReference type="GO" id="GO:0005737">
    <property type="term" value="C:cytoplasm"/>
    <property type="evidence" value="ECO:0007669"/>
    <property type="project" value="TreeGrafter"/>
</dbReference>
<name>A0A6P6Y9Y7_DERPT</name>
<dbReference type="PROSITE" id="PS00674">
    <property type="entry name" value="AAA"/>
    <property type="match status" value="2"/>
</dbReference>
<dbReference type="OrthoDB" id="27435at2759"/>
<dbReference type="Proteomes" id="UP000515146">
    <property type="component" value="Unplaced"/>
</dbReference>
<dbReference type="Gene3D" id="1.10.8.60">
    <property type="match status" value="2"/>
</dbReference>
<sequence>MIDEIDALCPKRNNLPQHKLDLVNTFLSCLDGPFSHPSTFVIGTTNKISDIDEAIRRPGRIDREIEIPVPDTTTRKEILRSIFNNNNVSEAWMTDDKKLDQIVTSCSGFVATDLLLLVRKGIDYSIENSCAFSHEILLNLAHKIYPSALKELIIEIPNVNWSSIIGYDEIKQKLKEAVEWPILYKSLFAKYSLKPSSGILLYGPPGNSKTTMAKCIATESSMNFISIKGPEIFSMWVGESERKLREIFSKARKFSPSIIFIDEIDSIGKSRGFSDSSSSSMVESRILSQLLNEMDGLSENDCLIVIGATNKPTDLDSALLRPGRFDNLIYVPLPDDETRKKIFIHNNMSPTDVLIKKTKGYSGAELFLCFKELRMEELRQELKGQSQNVEDSKTKFIRILNKIKPRTSDEVISYFDKFVDQFGLNY</sequence>
<dbReference type="InterPro" id="IPR003960">
    <property type="entry name" value="ATPase_AAA_CS"/>
</dbReference>
<gene>
    <name evidence="6" type="primary">LOC113796152</name>
</gene>
<dbReference type="AlphaFoldDB" id="A0A6P6Y9Y7"/>
<keyword evidence="5" id="KW-1185">Reference proteome</keyword>
<dbReference type="RefSeq" id="XP_027202192.1">
    <property type="nucleotide sequence ID" value="XM_027346391.1"/>
</dbReference>
<dbReference type="SUPFAM" id="SSF52540">
    <property type="entry name" value="P-loop containing nucleoside triphosphate hydrolases"/>
    <property type="match status" value="2"/>
</dbReference>
<feature type="domain" description="AAA+ ATPase" evidence="4">
    <location>
        <begin position="195"/>
        <end position="335"/>
    </location>
</feature>
<dbReference type="InParanoid" id="A0A6P6Y9Y7"/>
<keyword evidence="1 3" id="KW-0547">Nucleotide-binding</keyword>